<dbReference type="GO" id="GO:0016787">
    <property type="term" value="F:hydrolase activity"/>
    <property type="evidence" value="ECO:0007669"/>
    <property type="project" value="UniProtKB-KW"/>
</dbReference>
<name>A0A084B7X6_STACB</name>
<dbReference type="SUPFAM" id="SSF53474">
    <property type="entry name" value="alpha/beta-Hydrolases"/>
    <property type="match status" value="1"/>
</dbReference>
<evidence type="ECO:0000313" key="4">
    <source>
        <dbReference type="EMBL" id="KEY73655.1"/>
    </source>
</evidence>
<dbReference type="InterPro" id="IPR050300">
    <property type="entry name" value="GDXG_lipolytic_enzyme"/>
</dbReference>
<evidence type="ECO:0000313" key="5">
    <source>
        <dbReference type="Proteomes" id="UP000028045"/>
    </source>
</evidence>
<dbReference type="Pfam" id="PF07859">
    <property type="entry name" value="Abhydrolase_3"/>
    <property type="match status" value="1"/>
</dbReference>
<accession>A0A084B7X6</accession>
<keyword evidence="5" id="KW-1185">Reference proteome</keyword>
<dbReference type="InterPro" id="IPR013094">
    <property type="entry name" value="AB_hydrolase_3"/>
</dbReference>
<feature type="transmembrane region" description="Helical" evidence="2">
    <location>
        <begin position="43"/>
        <end position="65"/>
    </location>
</feature>
<dbReference type="OrthoDB" id="2152029at2759"/>
<keyword evidence="2" id="KW-0812">Transmembrane</keyword>
<evidence type="ECO:0000256" key="2">
    <source>
        <dbReference type="SAM" id="Phobius"/>
    </source>
</evidence>
<feature type="domain" description="Alpha/beta hydrolase fold-3" evidence="3">
    <location>
        <begin position="152"/>
        <end position="366"/>
    </location>
</feature>
<dbReference type="PANTHER" id="PTHR48081:SF8">
    <property type="entry name" value="ALPHA_BETA HYDROLASE FOLD-3 DOMAIN-CONTAINING PROTEIN-RELATED"/>
    <property type="match status" value="1"/>
</dbReference>
<protein>
    <recommendedName>
        <fullName evidence="3">Alpha/beta hydrolase fold-3 domain-containing protein</fullName>
    </recommendedName>
</protein>
<keyword evidence="2" id="KW-1133">Transmembrane helix</keyword>
<keyword evidence="1" id="KW-0378">Hydrolase</keyword>
<evidence type="ECO:0000256" key="1">
    <source>
        <dbReference type="ARBA" id="ARBA00022801"/>
    </source>
</evidence>
<keyword evidence="2" id="KW-0472">Membrane</keyword>
<evidence type="ECO:0000259" key="3">
    <source>
        <dbReference type="Pfam" id="PF07859"/>
    </source>
</evidence>
<dbReference type="InterPro" id="IPR029058">
    <property type="entry name" value="AB_hydrolase_fold"/>
</dbReference>
<dbReference type="PANTHER" id="PTHR48081">
    <property type="entry name" value="AB HYDROLASE SUPERFAMILY PROTEIN C4A8.06C"/>
    <property type="match status" value="1"/>
</dbReference>
<gene>
    <name evidence="4" type="ORF">S7711_07702</name>
</gene>
<dbReference type="EMBL" id="KL647778">
    <property type="protein sequence ID" value="KEY73655.1"/>
    <property type="molecule type" value="Genomic_DNA"/>
</dbReference>
<proteinExistence type="predicted"/>
<sequence>MAQRPSAQKPMTEEEFRAKLPDLVNSGGHPWLSYQPFQMIFKIIYGVTVVVRLPYWLIISLVVWLRPHPAWTFKQTLMSRLVYVVFDIRSRLGFTNPIVLDPGTEGDRFQVIEPADSNVYRGPLTFRSKPEAVGGTWSPQPPGKDITSKTVLLYLHGGAFVDGDGRDDLCGFAAETLLERGGVDAMFSLQYRLSGWSRLSPFPAALQDALTAYVFLVRKLKIQPRHIVLGGDSAGANLAISLLRYIKEFGPDLKISPPRYAALMSPWVAPLDLEVDSSPQRSTDYLPRSYLYWGSHVYAGGLKMAAKEPYITPLGNPFATPTTIFVNAGTAEVFLDSIKKWVEEMRSVGDNQVELHLEEGAPHDTMLFGNVLGFEESAQKVASALGAFLRKN</sequence>
<organism evidence="4 5">
    <name type="scientific">Stachybotrys chartarum (strain CBS 109288 / IBT 7711)</name>
    <name type="common">Toxic black mold</name>
    <name type="synonym">Stilbospora chartarum</name>
    <dbReference type="NCBI Taxonomy" id="1280523"/>
    <lineage>
        <taxon>Eukaryota</taxon>
        <taxon>Fungi</taxon>
        <taxon>Dikarya</taxon>
        <taxon>Ascomycota</taxon>
        <taxon>Pezizomycotina</taxon>
        <taxon>Sordariomycetes</taxon>
        <taxon>Hypocreomycetidae</taxon>
        <taxon>Hypocreales</taxon>
        <taxon>Stachybotryaceae</taxon>
        <taxon>Stachybotrys</taxon>
    </lineage>
</organism>
<dbReference type="Proteomes" id="UP000028045">
    <property type="component" value="Unassembled WGS sequence"/>
</dbReference>
<reference evidence="4 5" key="1">
    <citation type="journal article" date="2014" name="BMC Genomics">
        <title>Comparative genome sequencing reveals chemotype-specific gene clusters in the toxigenic black mold Stachybotrys.</title>
        <authorList>
            <person name="Semeiks J."/>
            <person name="Borek D."/>
            <person name="Otwinowski Z."/>
            <person name="Grishin N.V."/>
        </authorList>
    </citation>
    <scope>NUCLEOTIDE SEQUENCE [LARGE SCALE GENOMIC DNA]</scope>
    <source>
        <strain evidence="5">CBS 109288 / IBT 7711</strain>
    </source>
</reference>
<dbReference type="AlphaFoldDB" id="A0A084B7X6"/>
<dbReference type="Gene3D" id="3.40.50.1820">
    <property type="entry name" value="alpha/beta hydrolase"/>
    <property type="match status" value="1"/>
</dbReference>
<dbReference type="HOGENOM" id="CLU_019364_0_0_1"/>